<accession>A0A9W7XFX6</accession>
<reference evidence="1" key="1">
    <citation type="submission" date="2022-07" db="EMBL/GenBank/DDBJ databases">
        <title>Phylogenomic reconstructions and comparative analyses of Kickxellomycotina fungi.</title>
        <authorList>
            <person name="Reynolds N.K."/>
            <person name="Stajich J.E."/>
            <person name="Barry K."/>
            <person name="Grigoriev I.V."/>
            <person name="Crous P."/>
            <person name="Smith M.E."/>
        </authorList>
    </citation>
    <scope>NUCLEOTIDE SEQUENCE</scope>
    <source>
        <strain evidence="1">NBRC 105413</strain>
    </source>
</reference>
<evidence type="ECO:0000313" key="2">
    <source>
        <dbReference type="Proteomes" id="UP001145021"/>
    </source>
</evidence>
<dbReference type="Proteomes" id="UP001145021">
    <property type="component" value="Unassembled WGS sequence"/>
</dbReference>
<gene>
    <name evidence="1" type="ORF">LPJ64_006013</name>
</gene>
<comment type="caution">
    <text evidence="1">The sequence shown here is derived from an EMBL/GenBank/DDBJ whole genome shotgun (WGS) entry which is preliminary data.</text>
</comment>
<proteinExistence type="predicted"/>
<protein>
    <submittedName>
        <fullName evidence="1">Uncharacterized protein</fullName>
    </submittedName>
</protein>
<dbReference type="AlphaFoldDB" id="A0A9W7XFX6"/>
<organism evidence="1 2">
    <name type="scientific">Coemansia asiatica</name>
    <dbReference type="NCBI Taxonomy" id="1052880"/>
    <lineage>
        <taxon>Eukaryota</taxon>
        <taxon>Fungi</taxon>
        <taxon>Fungi incertae sedis</taxon>
        <taxon>Zoopagomycota</taxon>
        <taxon>Kickxellomycotina</taxon>
        <taxon>Kickxellomycetes</taxon>
        <taxon>Kickxellales</taxon>
        <taxon>Kickxellaceae</taxon>
        <taxon>Coemansia</taxon>
    </lineage>
</organism>
<evidence type="ECO:0000313" key="1">
    <source>
        <dbReference type="EMBL" id="KAJ1642105.1"/>
    </source>
</evidence>
<keyword evidence="2" id="KW-1185">Reference proteome</keyword>
<sequence>MQVLKVLVAGQMWETTRLQSGSLTYQYAMDGEDETLLEEQMIVEQFMEECHNLVMDDEDCPLMDLLDTEEQTNEEYDETSSASSCEEAEGNMHQEMLMDQYINAFKEMIYGRRGGNCGLSKEYVTKLIGQLAAKRVLEIAEILEKQGVKSTL</sequence>
<name>A0A9W7XFX6_9FUNG</name>
<dbReference type="EMBL" id="JANBOH010000483">
    <property type="protein sequence ID" value="KAJ1642105.1"/>
    <property type="molecule type" value="Genomic_DNA"/>
</dbReference>